<dbReference type="EMBL" id="JABCLB010001981">
    <property type="protein sequence ID" value="NMU84641.1"/>
    <property type="molecule type" value="Genomic_DNA"/>
</dbReference>
<dbReference type="Proteomes" id="UP000518904">
    <property type="component" value="Unassembled WGS sequence"/>
</dbReference>
<feature type="non-terminal residue" evidence="1">
    <location>
        <position position="1"/>
    </location>
</feature>
<evidence type="ECO:0000313" key="1">
    <source>
        <dbReference type="EMBL" id="NMU84641.1"/>
    </source>
</evidence>
<feature type="non-terminal residue" evidence="1">
    <location>
        <position position="77"/>
    </location>
</feature>
<evidence type="ECO:0000313" key="2">
    <source>
        <dbReference type="Proteomes" id="UP000518904"/>
    </source>
</evidence>
<dbReference type="AlphaFoldDB" id="A0A7Y0SJL6"/>
<name>A0A7Y0SJL6_VIBPH</name>
<proteinExistence type="predicted"/>
<protein>
    <submittedName>
        <fullName evidence="1">Uncharacterized protein</fullName>
    </submittedName>
</protein>
<sequence length="77" mass="8706">LKPIEVAILKLVAANESKGLYTKTGLDKVKAFTGDPETDVTKWSVKNAVTRLKSLELIYSPERGKLEIENHDFRDYI</sequence>
<accession>A0A7Y0SJL6</accession>
<reference evidence="1 2" key="1">
    <citation type="submission" date="2020-04" db="EMBL/GenBank/DDBJ databases">
        <title>Whole-genome sequencing of Vibrio spp. from China reveals different genetic environments of blaCTX-M-14 among diverse lineages.</title>
        <authorList>
            <person name="Zheng Z."/>
            <person name="Ye L."/>
            <person name="Chen S."/>
        </authorList>
    </citation>
    <scope>NUCLEOTIDE SEQUENCE [LARGE SCALE GENOMIC DNA]</scope>
    <source>
        <strain evidence="1 2">Vb0551</strain>
    </source>
</reference>
<comment type="caution">
    <text evidence="1">The sequence shown here is derived from an EMBL/GenBank/DDBJ whole genome shotgun (WGS) entry which is preliminary data.</text>
</comment>
<gene>
    <name evidence="1" type="ORF">HKB16_17370</name>
</gene>
<organism evidence="1 2">
    <name type="scientific">Vibrio parahaemolyticus</name>
    <dbReference type="NCBI Taxonomy" id="670"/>
    <lineage>
        <taxon>Bacteria</taxon>
        <taxon>Pseudomonadati</taxon>
        <taxon>Pseudomonadota</taxon>
        <taxon>Gammaproteobacteria</taxon>
        <taxon>Vibrionales</taxon>
        <taxon>Vibrionaceae</taxon>
        <taxon>Vibrio</taxon>
    </lineage>
</organism>